<gene>
    <name evidence="1" type="ORF">LCGC14_1416610</name>
</gene>
<protein>
    <submittedName>
        <fullName evidence="1">Uncharacterized protein</fullName>
    </submittedName>
</protein>
<accession>A0A0F9M871</accession>
<dbReference type="EMBL" id="LAZR01009399">
    <property type="protein sequence ID" value="KKM72835.1"/>
    <property type="molecule type" value="Genomic_DNA"/>
</dbReference>
<organism evidence="1">
    <name type="scientific">marine sediment metagenome</name>
    <dbReference type="NCBI Taxonomy" id="412755"/>
    <lineage>
        <taxon>unclassified sequences</taxon>
        <taxon>metagenomes</taxon>
        <taxon>ecological metagenomes</taxon>
    </lineage>
</organism>
<proteinExistence type="predicted"/>
<dbReference type="AlphaFoldDB" id="A0A0F9M871"/>
<reference evidence="1" key="1">
    <citation type="journal article" date="2015" name="Nature">
        <title>Complex archaea that bridge the gap between prokaryotes and eukaryotes.</title>
        <authorList>
            <person name="Spang A."/>
            <person name="Saw J.H."/>
            <person name="Jorgensen S.L."/>
            <person name="Zaremba-Niedzwiedzka K."/>
            <person name="Martijn J."/>
            <person name="Lind A.E."/>
            <person name="van Eijk R."/>
            <person name="Schleper C."/>
            <person name="Guy L."/>
            <person name="Ettema T.J."/>
        </authorList>
    </citation>
    <scope>NUCLEOTIDE SEQUENCE</scope>
</reference>
<comment type="caution">
    <text evidence="1">The sequence shown here is derived from an EMBL/GenBank/DDBJ whole genome shotgun (WGS) entry which is preliminary data.</text>
</comment>
<name>A0A0F9M871_9ZZZZ</name>
<evidence type="ECO:0000313" key="1">
    <source>
        <dbReference type="EMBL" id="KKM72835.1"/>
    </source>
</evidence>
<sequence>MPRLEIEIDMNNAPFQDDAAGQVVDILSSIILRLEDKMYGREEIWDYRQTLIDTNGNSVGQAVVKPDIQP</sequence>